<evidence type="ECO:0000313" key="2">
    <source>
        <dbReference type="EMBL" id="KAJ0217982.1"/>
    </source>
</evidence>
<name>A0A9R1XSP4_LACSA</name>
<keyword evidence="3" id="KW-1185">Reference proteome</keyword>
<gene>
    <name evidence="2" type="ORF">LSAT_V11C300103540</name>
</gene>
<protein>
    <submittedName>
        <fullName evidence="2">Uncharacterized protein</fullName>
    </submittedName>
</protein>
<feature type="compositionally biased region" description="Acidic residues" evidence="1">
    <location>
        <begin position="84"/>
        <end position="96"/>
    </location>
</feature>
<reference evidence="2 3" key="1">
    <citation type="journal article" date="2017" name="Nat. Commun.">
        <title>Genome assembly with in vitro proximity ligation data and whole-genome triplication in lettuce.</title>
        <authorList>
            <person name="Reyes-Chin-Wo S."/>
            <person name="Wang Z."/>
            <person name="Yang X."/>
            <person name="Kozik A."/>
            <person name="Arikit S."/>
            <person name="Song C."/>
            <person name="Xia L."/>
            <person name="Froenicke L."/>
            <person name="Lavelle D.O."/>
            <person name="Truco M.J."/>
            <person name="Xia R."/>
            <person name="Zhu S."/>
            <person name="Xu C."/>
            <person name="Xu H."/>
            <person name="Xu X."/>
            <person name="Cox K."/>
            <person name="Korf I."/>
            <person name="Meyers B.C."/>
            <person name="Michelmore R.W."/>
        </authorList>
    </citation>
    <scope>NUCLEOTIDE SEQUENCE [LARGE SCALE GENOMIC DNA]</scope>
    <source>
        <strain evidence="3">cv. Salinas</strain>
        <tissue evidence="2">Seedlings</tissue>
    </source>
</reference>
<feature type="region of interest" description="Disordered" evidence="1">
    <location>
        <begin position="75"/>
        <end position="97"/>
    </location>
</feature>
<sequence>MGVMSLSKCSLEKSVRSSITTNQILIFQKGIWMRMRMKMRMRMTMELRMKMLMTMRMTMAALIFFKKDNGPDVDMGKNAGVGEPLEEDMDNNEDVYPELPNIFNKNLH</sequence>
<dbReference type="AlphaFoldDB" id="A0A9R1XSP4"/>
<evidence type="ECO:0000256" key="1">
    <source>
        <dbReference type="SAM" id="MobiDB-lite"/>
    </source>
</evidence>
<dbReference type="EMBL" id="NBSK02000003">
    <property type="protein sequence ID" value="KAJ0217982.1"/>
    <property type="molecule type" value="Genomic_DNA"/>
</dbReference>
<accession>A0A9R1XSP4</accession>
<evidence type="ECO:0000313" key="3">
    <source>
        <dbReference type="Proteomes" id="UP000235145"/>
    </source>
</evidence>
<organism evidence="2 3">
    <name type="scientific">Lactuca sativa</name>
    <name type="common">Garden lettuce</name>
    <dbReference type="NCBI Taxonomy" id="4236"/>
    <lineage>
        <taxon>Eukaryota</taxon>
        <taxon>Viridiplantae</taxon>
        <taxon>Streptophyta</taxon>
        <taxon>Embryophyta</taxon>
        <taxon>Tracheophyta</taxon>
        <taxon>Spermatophyta</taxon>
        <taxon>Magnoliopsida</taxon>
        <taxon>eudicotyledons</taxon>
        <taxon>Gunneridae</taxon>
        <taxon>Pentapetalae</taxon>
        <taxon>asterids</taxon>
        <taxon>campanulids</taxon>
        <taxon>Asterales</taxon>
        <taxon>Asteraceae</taxon>
        <taxon>Cichorioideae</taxon>
        <taxon>Cichorieae</taxon>
        <taxon>Lactucinae</taxon>
        <taxon>Lactuca</taxon>
    </lineage>
</organism>
<dbReference type="Proteomes" id="UP000235145">
    <property type="component" value="Unassembled WGS sequence"/>
</dbReference>
<comment type="caution">
    <text evidence="2">The sequence shown here is derived from an EMBL/GenBank/DDBJ whole genome shotgun (WGS) entry which is preliminary data.</text>
</comment>
<proteinExistence type="predicted"/>